<dbReference type="OrthoDB" id="1014848at2"/>
<dbReference type="PATRIC" id="fig|1678841.3.peg.1455"/>
<dbReference type="AlphaFoldDB" id="A0A0S7C0G5"/>
<organism evidence="1">
    <name type="scientific">Lentimicrobium saccharophilum</name>
    <dbReference type="NCBI Taxonomy" id="1678841"/>
    <lineage>
        <taxon>Bacteria</taxon>
        <taxon>Pseudomonadati</taxon>
        <taxon>Bacteroidota</taxon>
        <taxon>Bacteroidia</taxon>
        <taxon>Bacteroidales</taxon>
        <taxon>Lentimicrobiaceae</taxon>
        <taxon>Lentimicrobium</taxon>
    </lineage>
</organism>
<protein>
    <recommendedName>
        <fullName evidence="3">Outer membrane protein beta-barrel domain</fullName>
    </recommendedName>
</protein>
<sequence>MSDLNRICRVTFICLYAGLLLPGGASAQNRRQDVIFLKSGSVLTGNLIYCDSLRGVRIDNDCGSWLFSIGEVDSVNILGFCQRSSDKRNGYYNLSSGSLLFGEGADGFVPYLSMTMVNGYHWNQNFFTGAGLGYEYFGWSVLPVFAELLFFMKPDVLTPYLSLRSGYAFPLSKNPDSYQNGSQGRNYGGVLLNPEAGLKISVGERSAFLIGIGYRYQELSRTSPGYDRSGNYSRKTVTHYNRITLKAGVLFR</sequence>
<dbReference type="STRING" id="1678841.TBC1_111282"/>
<evidence type="ECO:0000313" key="1">
    <source>
        <dbReference type="EMBL" id="GAP43140.1"/>
    </source>
</evidence>
<evidence type="ECO:0008006" key="3">
    <source>
        <dbReference type="Google" id="ProtNLM"/>
    </source>
</evidence>
<dbReference type="Proteomes" id="UP000053091">
    <property type="component" value="Unassembled WGS sequence"/>
</dbReference>
<dbReference type="RefSeq" id="WP_137305483.1">
    <property type="nucleotide sequence ID" value="NZ_DF968182.1"/>
</dbReference>
<name>A0A0S7C0G5_9BACT</name>
<keyword evidence="2" id="KW-1185">Reference proteome</keyword>
<reference evidence="1" key="1">
    <citation type="journal article" date="2015" name="Genome Announc.">
        <title>Draft Genome Sequence of Bacteroidales Strain TBC1, a Novel Isolate from a Methanogenic Wastewater Treatment System.</title>
        <authorList>
            <person name="Tourlousse D.M."/>
            <person name="Matsuura N."/>
            <person name="Sun L."/>
            <person name="Toyonaga M."/>
            <person name="Kuroda K."/>
            <person name="Ohashi A."/>
            <person name="Cruz R."/>
            <person name="Yamaguchi T."/>
            <person name="Sekiguchi Y."/>
        </authorList>
    </citation>
    <scope>NUCLEOTIDE SEQUENCE [LARGE SCALE GENOMIC DNA]</scope>
    <source>
        <strain evidence="1">TBC1</strain>
    </source>
</reference>
<evidence type="ECO:0000313" key="2">
    <source>
        <dbReference type="Proteomes" id="UP000053091"/>
    </source>
</evidence>
<proteinExistence type="predicted"/>
<accession>A0A0S7C0G5</accession>
<gene>
    <name evidence="1" type="ORF">TBC1_111282</name>
</gene>
<dbReference type="EMBL" id="DF968182">
    <property type="protein sequence ID" value="GAP43140.1"/>
    <property type="molecule type" value="Genomic_DNA"/>
</dbReference>